<accession>A0A1I3J061</accession>
<keyword evidence="4" id="KW-1185">Reference proteome</keyword>
<evidence type="ECO:0000313" key="4">
    <source>
        <dbReference type="Proteomes" id="UP000199377"/>
    </source>
</evidence>
<dbReference type="InterPro" id="IPR000073">
    <property type="entry name" value="AB_hydrolase_1"/>
</dbReference>
<proteinExistence type="predicted"/>
<dbReference type="InterPro" id="IPR052897">
    <property type="entry name" value="Sec-Metab_Biosynth_Hydrolase"/>
</dbReference>
<evidence type="ECO:0000313" key="3">
    <source>
        <dbReference type="EMBL" id="SFI53647.1"/>
    </source>
</evidence>
<sequence length="254" mass="26485">MTLVQTLLISSALAFGALAAPSGAALAEVKNIVLVHGANVDGSTWRAVYDRLTADGFKVTVAQMPLTSTEDDIAAVQRSVDVQDGPMLLVGHSYGGVVITEVGRDPAVRGLVYVAAFLPDAGETGGGLLASSPTDFSADKLTVFADGHYLIHEEAFLSVVANGLPEAEAVYVARSQAASHSAILEHPSGPPAWKDTPSWSIVAALDRTISPDLQRRMSARAGATTMTLENGHMLPMTNPDEVAAVIRQAARAAD</sequence>
<organism evidence="3 4">
    <name type="scientific">Albimonas pacifica</name>
    <dbReference type="NCBI Taxonomy" id="1114924"/>
    <lineage>
        <taxon>Bacteria</taxon>
        <taxon>Pseudomonadati</taxon>
        <taxon>Pseudomonadota</taxon>
        <taxon>Alphaproteobacteria</taxon>
        <taxon>Rhodobacterales</taxon>
        <taxon>Paracoccaceae</taxon>
        <taxon>Albimonas</taxon>
    </lineage>
</organism>
<reference evidence="3 4" key="1">
    <citation type="submission" date="2016-10" db="EMBL/GenBank/DDBJ databases">
        <authorList>
            <person name="de Groot N.N."/>
        </authorList>
    </citation>
    <scope>NUCLEOTIDE SEQUENCE [LARGE SCALE GENOMIC DNA]</scope>
    <source>
        <strain evidence="3 4">CGMCC 1.11030</strain>
    </source>
</reference>
<dbReference type="InterPro" id="IPR029058">
    <property type="entry name" value="AB_hydrolase_fold"/>
</dbReference>
<feature type="domain" description="AB hydrolase-1" evidence="2">
    <location>
        <begin position="32"/>
        <end position="245"/>
    </location>
</feature>
<keyword evidence="1" id="KW-0732">Signal</keyword>
<feature type="chain" id="PRO_5011521322" evidence="1">
    <location>
        <begin position="20"/>
        <end position="254"/>
    </location>
</feature>
<evidence type="ECO:0000259" key="2">
    <source>
        <dbReference type="Pfam" id="PF12697"/>
    </source>
</evidence>
<protein>
    <submittedName>
        <fullName evidence="3">Pimeloyl-ACP methyl ester carboxylesterase</fullName>
    </submittedName>
</protein>
<dbReference type="OrthoDB" id="9814966at2"/>
<dbReference type="PANTHER" id="PTHR37017">
    <property type="entry name" value="AB HYDROLASE-1 DOMAIN-CONTAINING PROTEIN-RELATED"/>
    <property type="match status" value="1"/>
</dbReference>
<feature type="signal peptide" evidence="1">
    <location>
        <begin position="1"/>
        <end position="19"/>
    </location>
</feature>
<name>A0A1I3J061_9RHOB</name>
<dbReference type="STRING" id="1114924.SAMN05216258_107305"/>
<dbReference type="SUPFAM" id="SSF53474">
    <property type="entry name" value="alpha/beta-Hydrolases"/>
    <property type="match status" value="1"/>
</dbReference>
<dbReference type="PANTHER" id="PTHR37017:SF11">
    <property type="entry name" value="ESTERASE_LIPASE_THIOESTERASE DOMAIN-CONTAINING PROTEIN"/>
    <property type="match status" value="1"/>
</dbReference>
<dbReference type="Proteomes" id="UP000199377">
    <property type="component" value="Unassembled WGS sequence"/>
</dbReference>
<dbReference type="Pfam" id="PF12697">
    <property type="entry name" value="Abhydrolase_6"/>
    <property type="match status" value="1"/>
</dbReference>
<dbReference type="EMBL" id="FOQH01000007">
    <property type="protein sequence ID" value="SFI53647.1"/>
    <property type="molecule type" value="Genomic_DNA"/>
</dbReference>
<dbReference type="AlphaFoldDB" id="A0A1I3J061"/>
<dbReference type="Gene3D" id="3.40.50.1820">
    <property type="entry name" value="alpha/beta hydrolase"/>
    <property type="match status" value="1"/>
</dbReference>
<gene>
    <name evidence="3" type="ORF">SAMN05216258_107305</name>
</gene>
<evidence type="ECO:0000256" key="1">
    <source>
        <dbReference type="SAM" id="SignalP"/>
    </source>
</evidence>
<dbReference type="RefSeq" id="WP_092861413.1">
    <property type="nucleotide sequence ID" value="NZ_FOQH01000007.1"/>
</dbReference>